<dbReference type="Proteomes" id="UP000757232">
    <property type="component" value="Unassembled WGS sequence"/>
</dbReference>
<name>A0A9Q5HQL5_SANBA</name>
<dbReference type="OrthoDB" id="6262491at2759"/>
<feature type="compositionally biased region" description="Basic and acidic residues" evidence="1">
    <location>
        <begin position="175"/>
        <end position="187"/>
    </location>
</feature>
<organism evidence="2 3">
    <name type="scientific">Sanghuangporus baumii</name>
    <name type="common">Phellinus baumii</name>
    <dbReference type="NCBI Taxonomy" id="108892"/>
    <lineage>
        <taxon>Eukaryota</taxon>
        <taxon>Fungi</taxon>
        <taxon>Dikarya</taxon>
        <taxon>Basidiomycota</taxon>
        <taxon>Agaricomycotina</taxon>
        <taxon>Agaricomycetes</taxon>
        <taxon>Hymenochaetales</taxon>
        <taxon>Hymenochaetaceae</taxon>
        <taxon>Sanghuangporus</taxon>
    </lineage>
</organism>
<keyword evidence="3" id="KW-1185">Reference proteome</keyword>
<gene>
    <name evidence="2" type="ORF">A7U60_g8851</name>
</gene>
<reference evidence="2" key="1">
    <citation type="submission" date="2016-06" db="EMBL/GenBank/DDBJ databases">
        <title>Draft Genome sequence of the fungus Inonotus baumii.</title>
        <authorList>
            <person name="Zhu H."/>
            <person name="Lin W."/>
        </authorList>
    </citation>
    <scope>NUCLEOTIDE SEQUENCE</scope>
    <source>
        <strain evidence="2">821</strain>
    </source>
</reference>
<evidence type="ECO:0000313" key="2">
    <source>
        <dbReference type="EMBL" id="OCB84175.1"/>
    </source>
</evidence>
<protein>
    <submittedName>
        <fullName evidence="2">WD40 repeat-like protein</fullName>
    </submittedName>
</protein>
<dbReference type="Gene3D" id="2.130.10.10">
    <property type="entry name" value="YVTN repeat-like/Quinoprotein amine dehydrogenase"/>
    <property type="match status" value="1"/>
</dbReference>
<proteinExistence type="predicted"/>
<dbReference type="InterPro" id="IPR015943">
    <property type="entry name" value="WD40/YVTN_repeat-like_dom_sf"/>
</dbReference>
<dbReference type="AlphaFoldDB" id="A0A9Q5HQL5"/>
<dbReference type="EMBL" id="LNZH02000216">
    <property type="protein sequence ID" value="OCB84175.1"/>
    <property type="molecule type" value="Genomic_DNA"/>
</dbReference>
<evidence type="ECO:0000256" key="1">
    <source>
        <dbReference type="SAM" id="MobiDB-lite"/>
    </source>
</evidence>
<feature type="compositionally biased region" description="Acidic residues" evidence="1">
    <location>
        <begin position="195"/>
        <end position="208"/>
    </location>
</feature>
<comment type="caution">
    <text evidence="2">The sequence shown here is derived from an EMBL/GenBank/DDBJ whole genome shotgun (WGS) entry which is preliminary data.</text>
</comment>
<dbReference type="InterPro" id="IPR036322">
    <property type="entry name" value="WD40_repeat_dom_sf"/>
</dbReference>
<feature type="region of interest" description="Disordered" evidence="1">
    <location>
        <begin position="168"/>
        <end position="208"/>
    </location>
</feature>
<evidence type="ECO:0000313" key="3">
    <source>
        <dbReference type="Proteomes" id="UP000757232"/>
    </source>
</evidence>
<sequence>MGIIKVWEIERSYGDSPNCRATQKEELIAHRTGINDMWFGQGQLWTASSDDTVLLTQRPPSGTVQQTPSKPVPPISHPTAVKALLPLSLTDLGESLLLTGASDAIRLFDINEPSSPELLSTTDAHWFDIVSLRLWFRRRTTEDGKLSVEPWIVSASLDQTIRRWKLADLISPPKEPPKPVPKQEEKPASASQLTAEEEAELAELMDDD</sequence>
<dbReference type="SUPFAM" id="SSF50978">
    <property type="entry name" value="WD40 repeat-like"/>
    <property type="match status" value="1"/>
</dbReference>
<accession>A0A9Q5HQL5</accession>